<dbReference type="Proteomes" id="UP000615760">
    <property type="component" value="Unassembled WGS sequence"/>
</dbReference>
<keyword evidence="2" id="KW-1185">Reference proteome</keyword>
<dbReference type="InterPro" id="IPR038194">
    <property type="entry name" value="DUF3861_sf"/>
</dbReference>
<name>A0ABQ1JXY9_9FLAO</name>
<organism evidence="1 2">
    <name type="scientific">Flavobacterium suaedae</name>
    <dbReference type="NCBI Taxonomy" id="1767027"/>
    <lineage>
        <taxon>Bacteria</taxon>
        <taxon>Pseudomonadati</taxon>
        <taxon>Bacteroidota</taxon>
        <taxon>Flavobacteriia</taxon>
        <taxon>Flavobacteriales</taxon>
        <taxon>Flavobacteriaceae</taxon>
        <taxon>Flavobacterium</taxon>
    </lineage>
</organism>
<gene>
    <name evidence="1" type="ORF">GCM10007424_20250</name>
</gene>
<dbReference type="InterPro" id="IPR024476">
    <property type="entry name" value="DUF3861"/>
</dbReference>
<dbReference type="RefSeq" id="WP_188621177.1">
    <property type="nucleotide sequence ID" value="NZ_BMJE01000005.1"/>
</dbReference>
<reference evidence="2" key="1">
    <citation type="journal article" date="2019" name="Int. J. Syst. Evol. Microbiol.">
        <title>The Global Catalogue of Microorganisms (GCM) 10K type strain sequencing project: providing services to taxonomists for standard genome sequencing and annotation.</title>
        <authorList>
            <consortium name="The Broad Institute Genomics Platform"/>
            <consortium name="The Broad Institute Genome Sequencing Center for Infectious Disease"/>
            <person name="Wu L."/>
            <person name="Ma J."/>
        </authorList>
    </citation>
    <scope>NUCLEOTIDE SEQUENCE [LARGE SCALE GENOMIC DNA]</scope>
    <source>
        <strain evidence="2">CGMCC 1.15461</strain>
    </source>
</reference>
<evidence type="ECO:0000313" key="2">
    <source>
        <dbReference type="Proteomes" id="UP000615760"/>
    </source>
</evidence>
<sequence length="97" mass="11655">MNLKYNHYQVTLEHIHNPKGDELHSPIRLQFDNHDNIFNIIEILRERNLFDDRNQATEFAIGLKMFSEVMLRNRDHELFKELAPAFKEFMNKLKKGS</sequence>
<protein>
    <recommendedName>
        <fullName evidence="3">DUF3861 family protein</fullName>
    </recommendedName>
</protein>
<dbReference type="Pfam" id="PF12977">
    <property type="entry name" value="DUF3861"/>
    <property type="match status" value="1"/>
</dbReference>
<comment type="caution">
    <text evidence="1">The sequence shown here is derived from an EMBL/GenBank/DDBJ whole genome shotgun (WGS) entry which is preliminary data.</text>
</comment>
<accession>A0ABQ1JXY9</accession>
<evidence type="ECO:0008006" key="3">
    <source>
        <dbReference type="Google" id="ProtNLM"/>
    </source>
</evidence>
<evidence type="ECO:0000313" key="1">
    <source>
        <dbReference type="EMBL" id="GGB80057.1"/>
    </source>
</evidence>
<dbReference type="Gene3D" id="3.10.20.850">
    <property type="entry name" value="Protein of unknown function DUF3861"/>
    <property type="match status" value="1"/>
</dbReference>
<proteinExistence type="predicted"/>
<dbReference type="EMBL" id="BMJE01000005">
    <property type="protein sequence ID" value="GGB80057.1"/>
    <property type="molecule type" value="Genomic_DNA"/>
</dbReference>